<evidence type="ECO:0000313" key="5">
    <source>
        <dbReference type="Proteomes" id="UP000178187"/>
    </source>
</evidence>
<evidence type="ECO:0000313" key="4">
    <source>
        <dbReference type="EMBL" id="OGW95477.1"/>
    </source>
</evidence>
<dbReference type="InterPro" id="IPR019734">
    <property type="entry name" value="TPR_rpt"/>
</dbReference>
<comment type="caution">
    <text evidence="4">The sequence shown here is derived from an EMBL/GenBank/DDBJ whole genome shotgun (WGS) entry which is preliminary data.</text>
</comment>
<sequence length="196" mass="21643">MFKLKKEFSIFISAMLALSLTSCNIDYSNKKEKSDHMVQAAAKMFAEKKLPEAVALLKEAVALNPENGKIDQLLGDVYYSENDFESAQKSYDQAVAKKLDDAELHNSLGVLAMKKGEAQIAIQHFMNATQKDPKLVAPNIHMGDMALAAKQLPVAMGFYKKALAADPQNPQALTRIKQIEHAVENPLPTNDEKVIL</sequence>
<name>A0A1G1KRF7_9BACT</name>
<feature type="repeat" description="TPR" evidence="3">
    <location>
        <begin position="102"/>
        <end position="135"/>
    </location>
</feature>
<keyword evidence="2 3" id="KW-0802">TPR repeat</keyword>
<reference evidence="4 5" key="1">
    <citation type="journal article" date="2016" name="Nat. Commun.">
        <title>Thousands of microbial genomes shed light on interconnected biogeochemical processes in an aquifer system.</title>
        <authorList>
            <person name="Anantharaman K."/>
            <person name="Brown C.T."/>
            <person name="Hug L.A."/>
            <person name="Sharon I."/>
            <person name="Castelle C.J."/>
            <person name="Probst A.J."/>
            <person name="Thomas B.C."/>
            <person name="Singh A."/>
            <person name="Wilkins M.J."/>
            <person name="Karaoz U."/>
            <person name="Brodie E.L."/>
            <person name="Williams K.H."/>
            <person name="Hubbard S.S."/>
            <person name="Banfield J.F."/>
        </authorList>
    </citation>
    <scope>NUCLEOTIDE SEQUENCE [LARGE SCALE GENOMIC DNA]</scope>
</reference>
<keyword evidence="1" id="KW-0677">Repeat</keyword>
<dbReference type="PANTHER" id="PTHR44186:SF1">
    <property type="entry name" value="BARDET-BIEDL SYNDROME 4 PROTEIN"/>
    <property type="match status" value="1"/>
</dbReference>
<gene>
    <name evidence="4" type="ORF">A3G33_10900</name>
</gene>
<dbReference type="PROSITE" id="PS50005">
    <property type="entry name" value="TPR"/>
    <property type="match status" value="1"/>
</dbReference>
<dbReference type="InterPro" id="IPR011990">
    <property type="entry name" value="TPR-like_helical_dom_sf"/>
</dbReference>
<evidence type="ECO:0000256" key="3">
    <source>
        <dbReference type="PROSITE-ProRule" id="PRU00339"/>
    </source>
</evidence>
<dbReference type="EMBL" id="MHFR01000063">
    <property type="protein sequence ID" value="OGW95477.1"/>
    <property type="molecule type" value="Genomic_DNA"/>
</dbReference>
<dbReference type="SMART" id="SM00028">
    <property type="entry name" value="TPR"/>
    <property type="match status" value="4"/>
</dbReference>
<dbReference type="Pfam" id="PF14559">
    <property type="entry name" value="TPR_19"/>
    <property type="match status" value="1"/>
</dbReference>
<dbReference type="AlphaFoldDB" id="A0A1G1KRF7"/>
<evidence type="ECO:0000256" key="2">
    <source>
        <dbReference type="ARBA" id="ARBA00022803"/>
    </source>
</evidence>
<dbReference type="Gene3D" id="1.25.40.10">
    <property type="entry name" value="Tetratricopeptide repeat domain"/>
    <property type="match status" value="1"/>
</dbReference>
<dbReference type="Proteomes" id="UP000178187">
    <property type="component" value="Unassembled WGS sequence"/>
</dbReference>
<dbReference type="PANTHER" id="PTHR44186">
    <property type="match status" value="1"/>
</dbReference>
<organism evidence="4 5">
    <name type="scientific">Candidatus Danuiimicrobium aquiferis</name>
    <dbReference type="NCBI Taxonomy" id="1801832"/>
    <lineage>
        <taxon>Bacteria</taxon>
        <taxon>Pseudomonadati</taxon>
        <taxon>Candidatus Omnitrophota</taxon>
        <taxon>Candidatus Danuiimicrobium</taxon>
    </lineage>
</organism>
<dbReference type="PROSITE" id="PS51257">
    <property type="entry name" value="PROKAR_LIPOPROTEIN"/>
    <property type="match status" value="1"/>
</dbReference>
<protein>
    <submittedName>
        <fullName evidence="4">Uncharacterized protein</fullName>
    </submittedName>
</protein>
<proteinExistence type="predicted"/>
<evidence type="ECO:0000256" key="1">
    <source>
        <dbReference type="ARBA" id="ARBA00022737"/>
    </source>
</evidence>
<accession>A0A1G1KRF7</accession>
<dbReference type="SUPFAM" id="SSF48452">
    <property type="entry name" value="TPR-like"/>
    <property type="match status" value="1"/>
</dbReference>